<feature type="transmembrane region" description="Helical" evidence="1">
    <location>
        <begin position="329"/>
        <end position="354"/>
    </location>
</feature>
<sequence length="368" mass="40753">MKAISLALGFRALAILSVFLLWGFYTLNGTTKANLLAPLNGKLNENITLKNDYTGIFILDYPISLLVTFFYFATNGSDEGFQLLVFEGYSTLQSSFVWVYAEMLRPGSKPWTIATPLFFVTLSQILGGAISLPLYYAYHILWIDGAEILRVRDQDAAQALPFSFLLGAVLPAILGCAPTWNGPDSRSPEVHQKYLAFFQVDPLWVTLIQTLLAKLFRRLRYSEGGNPAQGPKTAHRWTRASYLLAAASSAIGRLYTAARIYTSTEEGTNLARMRIPYPPEGPTGGLPDIVARGPFLYLQFDIPIFELASMVWAFLLLSRMPNRPRGSDLTLALTMLIGYLTVGAGATVSLALYVREGLLLEKEKAQTR</sequence>
<feature type="transmembrane region" description="Helical" evidence="1">
    <location>
        <begin position="80"/>
        <end position="101"/>
    </location>
</feature>
<feature type="transmembrane region" description="Helical" evidence="1">
    <location>
        <begin position="194"/>
        <end position="216"/>
    </location>
</feature>
<feature type="transmembrane region" description="Helical" evidence="1">
    <location>
        <begin position="296"/>
        <end position="317"/>
    </location>
</feature>
<feature type="transmembrane region" description="Helical" evidence="1">
    <location>
        <begin position="53"/>
        <end position="73"/>
    </location>
</feature>
<feature type="transmembrane region" description="Helical" evidence="1">
    <location>
        <begin position="113"/>
        <end position="138"/>
    </location>
</feature>
<keyword evidence="1" id="KW-0812">Transmembrane</keyword>
<dbReference type="InParanoid" id="A0A7C8IQD9"/>
<accession>A0A7C8IQD9</accession>
<proteinExistence type="predicted"/>
<keyword evidence="3" id="KW-1185">Reference proteome</keyword>
<evidence type="ECO:0000313" key="3">
    <source>
        <dbReference type="Proteomes" id="UP000481858"/>
    </source>
</evidence>
<evidence type="ECO:0000256" key="1">
    <source>
        <dbReference type="SAM" id="Phobius"/>
    </source>
</evidence>
<dbReference type="OrthoDB" id="72269at2759"/>
<organism evidence="2 3">
    <name type="scientific">Xylaria multiplex</name>
    <dbReference type="NCBI Taxonomy" id="323545"/>
    <lineage>
        <taxon>Eukaryota</taxon>
        <taxon>Fungi</taxon>
        <taxon>Dikarya</taxon>
        <taxon>Ascomycota</taxon>
        <taxon>Pezizomycotina</taxon>
        <taxon>Sordariomycetes</taxon>
        <taxon>Xylariomycetidae</taxon>
        <taxon>Xylariales</taxon>
        <taxon>Xylariaceae</taxon>
        <taxon>Xylaria</taxon>
    </lineage>
</organism>
<feature type="transmembrane region" description="Helical" evidence="1">
    <location>
        <begin position="159"/>
        <end position="182"/>
    </location>
</feature>
<protein>
    <submittedName>
        <fullName evidence="2">Uncharacterized protein</fullName>
    </submittedName>
</protein>
<keyword evidence="1" id="KW-1133">Transmembrane helix</keyword>
<name>A0A7C8IQD9_9PEZI</name>
<comment type="caution">
    <text evidence="2">The sequence shown here is derived from an EMBL/GenBank/DDBJ whole genome shotgun (WGS) entry which is preliminary data.</text>
</comment>
<dbReference type="Proteomes" id="UP000481858">
    <property type="component" value="Unassembled WGS sequence"/>
</dbReference>
<gene>
    <name evidence="2" type="ORF">GQX73_g7897</name>
</gene>
<reference evidence="2 3" key="1">
    <citation type="submission" date="2019-12" db="EMBL/GenBank/DDBJ databases">
        <title>Draft genome sequence of the ascomycete Xylaria multiplex DSM 110363.</title>
        <authorList>
            <person name="Buettner E."/>
            <person name="Kellner H."/>
        </authorList>
    </citation>
    <scope>NUCLEOTIDE SEQUENCE [LARGE SCALE GENOMIC DNA]</scope>
    <source>
        <strain evidence="2 3">DSM 110363</strain>
    </source>
</reference>
<keyword evidence="1" id="KW-0472">Membrane</keyword>
<dbReference type="AlphaFoldDB" id="A0A7C8IQD9"/>
<dbReference type="EMBL" id="WUBL01000108">
    <property type="protein sequence ID" value="KAF2965704.1"/>
    <property type="molecule type" value="Genomic_DNA"/>
</dbReference>
<evidence type="ECO:0000313" key="2">
    <source>
        <dbReference type="EMBL" id="KAF2965704.1"/>
    </source>
</evidence>